<keyword evidence="1" id="KW-0732">Signal</keyword>
<organism evidence="2 3">
    <name type="scientific">Penicillium chermesinum</name>
    <dbReference type="NCBI Taxonomy" id="63820"/>
    <lineage>
        <taxon>Eukaryota</taxon>
        <taxon>Fungi</taxon>
        <taxon>Dikarya</taxon>
        <taxon>Ascomycota</taxon>
        <taxon>Pezizomycotina</taxon>
        <taxon>Eurotiomycetes</taxon>
        <taxon>Eurotiomycetidae</taxon>
        <taxon>Eurotiales</taxon>
        <taxon>Aspergillaceae</taxon>
        <taxon>Penicillium</taxon>
    </lineage>
</organism>
<dbReference type="OrthoDB" id="4691160at2759"/>
<proteinExistence type="predicted"/>
<name>A0A9W9N801_9EURO</name>
<protein>
    <submittedName>
        <fullName evidence="2">Uncharacterized protein</fullName>
    </submittedName>
</protein>
<dbReference type="GeneID" id="83207211"/>
<feature type="signal peptide" evidence="1">
    <location>
        <begin position="1"/>
        <end position="18"/>
    </location>
</feature>
<dbReference type="RefSeq" id="XP_058325430.1">
    <property type="nucleotide sequence ID" value="XM_058479907.1"/>
</dbReference>
<dbReference type="AlphaFoldDB" id="A0A9W9N801"/>
<keyword evidence="3" id="KW-1185">Reference proteome</keyword>
<evidence type="ECO:0000256" key="1">
    <source>
        <dbReference type="SAM" id="SignalP"/>
    </source>
</evidence>
<reference evidence="2" key="2">
    <citation type="journal article" date="2023" name="IMA Fungus">
        <title>Comparative genomic study of the Penicillium genus elucidates a diverse pangenome and 15 lateral gene transfer events.</title>
        <authorList>
            <person name="Petersen C."/>
            <person name="Sorensen T."/>
            <person name="Nielsen M.R."/>
            <person name="Sondergaard T.E."/>
            <person name="Sorensen J.L."/>
            <person name="Fitzpatrick D.A."/>
            <person name="Frisvad J.C."/>
            <person name="Nielsen K.L."/>
        </authorList>
    </citation>
    <scope>NUCLEOTIDE SEQUENCE</scope>
    <source>
        <strain evidence="2">IBT 19713</strain>
    </source>
</reference>
<gene>
    <name evidence="2" type="ORF">N7468_010612</name>
</gene>
<accession>A0A9W9N801</accession>
<sequence>MLFSTLIASAIAFGMVSAAPTPATPANTRYAQLRLFGAPGCLEQNQGELGVYGDYVNTCNPFDYDFTVKSVSFEYAINNCTVQVFSDSSCQTGAIDIALDSCSAGDNVYGSYEVHCAHL</sequence>
<dbReference type="Proteomes" id="UP001150941">
    <property type="component" value="Unassembled WGS sequence"/>
</dbReference>
<evidence type="ECO:0000313" key="2">
    <source>
        <dbReference type="EMBL" id="KAJ5214933.1"/>
    </source>
</evidence>
<dbReference type="EMBL" id="JAPQKS010000009">
    <property type="protein sequence ID" value="KAJ5214933.1"/>
    <property type="molecule type" value="Genomic_DNA"/>
</dbReference>
<evidence type="ECO:0000313" key="3">
    <source>
        <dbReference type="Proteomes" id="UP001150941"/>
    </source>
</evidence>
<feature type="chain" id="PRO_5040985271" evidence="1">
    <location>
        <begin position="19"/>
        <end position="119"/>
    </location>
</feature>
<reference evidence="2" key="1">
    <citation type="submission" date="2022-11" db="EMBL/GenBank/DDBJ databases">
        <authorList>
            <person name="Petersen C."/>
        </authorList>
    </citation>
    <scope>NUCLEOTIDE SEQUENCE</scope>
    <source>
        <strain evidence="2">IBT 19713</strain>
    </source>
</reference>
<comment type="caution">
    <text evidence="2">The sequence shown here is derived from an EMBL/GenBank/DDBJ whole genome shotgun (WGS) entry which is preliminary data.</text>
</comment>